<dbReference type="AlphaFoldDB" id="A0A7E4W056"/>
<reference evidence="10" key="1">
    <citation type="journal article" date="2013" name="Genetics">
        <title>The draft genome and transcriptome of Panagrellus redivivus are shaped by the harsh demands of a free-living lifestyle.</title>
        <authorList>
            <person name="Srinivasan J."/>
            <person name="Dillman A.R."/>
            <person name="Macchietto M.G."/>
            <person name="Heikkinen L."/>
            <person name="Lakso M."/>
            <person name="Fracchia K.M."/>
            <person name="Antoshechkin I."/>
            <person name="Mortazavi A."/>
            <person name="Wong G."/>
            <person name="Sternberg P.W."/>
        </authorList>
    </citation>
    <scope>NUCLEOTIDE SEQUENCE [LARGE SCALE GENOMIC DNA]</scope>
    <source>
        <strain evidence="10">MT8872</strain>
    </source>
</reference>
<keyword evidence="2" id="KW-0326">Glycosidase</keyword>
<keyword evidence="1" id="KW-0378">Hydrolase</keyword>
<dbReference type="PANTHER" id="PTHR13170">
    <property type="entry name" value="O-GLCNACASE"/>
    <property type="match status" value="1"/>
</dbReference>
<evidence type="ECO:0000259" key="9">
    <source>
        <dbReference type="PROSITE" id="PS52009"/>
    </source>
</evidence>
<dbReference type="EC" id="3.2.1.169" evidence="6"/>
<evidence type="ECO:0000313" key="10">
    <source>
        <dbReference type="Proteomes" id="UP000492821"/>
    </source>
</evidence>
<dbReference type="Gene3D" id="3.20.20.80">
    <property type="entry name" value="Glycosidases"/>
    <property type="match status" value="1"/>
</dbReference>
<dbReference type="GO" id="GO:0016231">
    <property type="term" value="F:beta-N-acetylglucosaminidase activity"/>
    <property type="evidence" value="ECO:0007669"/>
    <property type="project" value="TreeGrafter"/>
</dbReference>
<dbReference type="PANTHER" id="PTHR13170:SF16">
    <property type="entry name" value="PROTEIN O-GLCNACASE"/>
    <property type="match status" value="1"/>
</dbReference>
<sequence length="835" mass="94575">MPKHEGSLWGVVEGFYGRPWTTEQRHDLFKRLQENGLNSYLYAPKDDEKHRASWRDLYNESECCLLRSLIESATQHDVTFIYALSPGVDIIYSKAEEVDKVKAKLRQVRSLGCRAFALLFDDILAEMRHEDREVFPSFAHAQVALSNECFADLGEPTFSFCPTEYRGGPGIVESPYLRTVGNNLHPDIDIMWTGPTVVSRTITIEHLEMVASVMKRRPLIWDNYHANDYDPKRVFLGPLMGRSVDIKKYISGLLLNPNCQYEANFLPMHTLGEWYRADCDFPGDDQVNCIDRSKVYYDPVQSVTRGISKWIHVYNGGTGPSIPPISSVESQISTPVVDGTHPVSSAVPPFSIRTCEGNDLLPLSAMEQPPPVYTSPIGTATTITVQSYPIDNSIMNPIEAQSLPQIVNSLTVEYSDPAELNGANEEPSPSDESPMDTSVPIEGKRRYSSLTDFVPRANGTVNFFDDKKAITMLVDFHYLPFNFGQTGLRILRDFQWLQEHANIVSKSMPYSEGSEEVKQWRQRADWIRSIIHPFTQFYIDLLDAPNRSLVQEIFPYIWDTHAILTVLKALIEWMQEGNLIVIPREQGEWWDPGNFAFQEEPWAFGGGLNFNFQKLVVKTAEVADFFNPKNQVHPTASCFTVNTITLDEIDRQELYNNFTDASEKAMCSNAKDFYNEFVAMFEPYFTPQNHFVAKELIPGQCAHTCALFFTIPDIGSVLKNDLDFRQRLSSTLPTANGLDDVQRFAIPFEKLPDDFLVAFPSYVDLHWRAEYENLPVAQRRLLQCGAAALSLNGSCGCFAVIPNSVENKINVFIRLGFDRCMALDIPGFTVLIHAL</sequence>
<dbReference type="InterPro" id="IPR017853">
    <property type="entry name" value="GH"/>
</dbReference>
<organism evidence="10 11">
    <name type="scientific">Panagrellus redivivus</name>
    <name type="common">Microworm</name>
    <dbReference type="NCBI Taxonomy" id="6233"/>
    <lineage>
        <taxon>Eukaryota</taxon>
        <taxon>Metazoa</taxon>
        <taxon>Ecdysozoa</taxon>
        <taxon>Nematoda</taxon>
        <taxon>Chromadorea</taxon>
        <taxon>Rhabditida</taxon>
        <taxon>Tylenchina</taxon>
        <taxon>Panagrolaimomorpha</taxon>
        <taxon>Panagrolaimoidea</taxon>
        <taxon>Panagrolaimidae</taxon>
        <taxon>Panagrellus</taxon>
    </lineage>
</organism>
<proteinExistence type="predicted"/>
<evidence type="ECO:0000256" key="2">
    <source>
        <dbReference type="ARBA" id="ARBA00023295"/>
    </source>
</evidence>
<dbReference type="Proteomes" id="UP000492821">
    <property type="component" value="Unassembled WGS sequence"/>
</dbReference>
<protein>
    <recommendedName>
        <fullName evidence="6">protein O-GlcNAcase</fullName>
        <ecNumber evidence="6">3.2.1.169</ecNumber>
    </recommendedName>
    <alternativeName>
        <fullName evidence="3">Beta-N-acetylhexosaminidase</fullName>
    </alternativeName>
    <alternativeName>
        <fullName evidence="7">Beta-hexosaminidase</fullName>
    </alternativeName>
</protein>
<dbReference type="WBParaSite" id="Pan_g5494.t1">
    <property type="protein sequence ID" value="Pan_g5494.t1"/>
    <property type="gene ID" value="Pan_g5494"/>
</dbReference>
<evidence type="ECO:0000256" key="8">
    <source>
        <dbReference type="SAM" id="MobiDB-lite"/>
    </source>
</evidence>
<dbReference type="InterPro" id="IPR011496">
    <property type="entry name" value="O-GlcNAcase_cat"/>
</dbReference>
<evidence type="ECO:0000313" key="11">
    <source>
        <dbReference type="WBParaSite" id="Pan_g5494.t1"/>
    </source>
</evidence>
<evidence type="ECO:0000256" key="1">
    <source>
        <dbReference type="ARBA" id="ARBA00022801"/>
    </source>
</evidence>
<evidence type="ECO:0000256" key="6">
    <source>
        <dbReference type="ARBA" id="ARBA00066938"/>
    </source>
</evidence>
<dbReference type="PROSITE" id="PS52009">
    <property type="entry name" value="GH84"/>
    <property type="match status" value="1"/>
</dbReference>
<evidence type="ECO:0000256" key="7">
    <source>
        <dbReference type="ARBA" id="ARBA00076634"/>
    </source>
</evidence>
<dbReference type="GO" id="GO:0009100">
    <property type="term" value="P:glycoprotein metabolic process"/>
    <property type="evidence" value="ECO:0007669"/>
    <property type="project" value="TreeGrafter"/>
</dbReference>
<evidence type="ECO:0000256" key="3">
    <source>
        <dbReference type="ARBA" id="ARBA00030512"/>
    </source>
</evidence>
<evidence type="ECO:0000256" key="4">
    <source>
        <dbReference type="ARBA" id="ARBA00050933"/>
    </source>
</evidence>
<accession>A0A7E4W056</accession>
<name>A0A7E4W056_PANRE</name>
<reference evidence="11" key="2">
    <citation type="submission" date="2020-10" db="UniProtKB">
        <authorList>
            <consortium name="WormBaseParasite"/>
        </authorList>
    </citation>
    <scope>IDENTIFICATION</scope>
</reference>
<feature type="region of interest" description="Disordered" evidence="8">
    <location>
        <begin position="419"/>
        <end position="440"/>
    </location>
</feature>
<dbReference type="FunFam" id="3.20.20.80:FF:000009">
    <property type="entry name" value="O-GlcNAcase BT_4395"/>
    <property type="match status" value="1"/>
</dbReference>
<comment type="catalytic activity">
    <reaction evidence="4">
        <text>3-O-(N-acetyl-beta-D-glucosaminyl)-L-seryl-[protein] + H2O = N-acetyl-D-glucosamine + L-seryl-[protein]</text>
        <dbReference type="Rhea" id="RHEA:48876"/>
        <dbReference type="Rhea" id="RHEA-COMP:9863"/>
        <dbReference type="Rhea" id="RHEA-COMP:12251"/>
        <dbReference type="ChEBI" id="CHEBI:15377"/>
        <dbReference type="ChEBI" id="CHEBI:29999"/>
        <dbReference type="ChEBI" id="CHEBI:90838"/>
        <dbReference type="ChEBI" id="CHEBI:506227"/>
        <dbReference type="EC" id="3.2.1.169"/>
    </reaction>
</comment>
<feature type="domain" description="GH84" evidence="9">
    <location>
        <begin position="7"/>
        <end position="279"/>
    </location>
</feature>
<comment type="catalytic activity">
    <reaction evidence="5">
        <text>3-O-(N-acetyl-beta-D-glucosaminyl)-L-threonyl-[protein] + H2O = L-threonyl-[protein] + N-acetyl-D-glucosamine</text>
        <dbReference type="Rhea" id="RHEA:48892"/>
        <dbReference type="Rhea" id="RHEA-COMP:11060"/>
        <dbReference type="Rhea" id="RHEA-COMP:12252"/>
        <dbReference type="ChEBI" id="CHEBI:15377"/>
        <dbReference type="ChEBI" id="CHEBI:30013"/>
        <dbReference type="ChEBI" id="CHEBI:90840"/>
        <dbReference type="ChEBI" id="CHEBI:506227"/>
        <dbReference type="EC" id="3.2.1.169"/>
    </reaction>
</comment>
<keyword evidence="10" id="KW-1185">Reference proteome</keyword>
<dbReference type="Pfam" id="PF07555">
    <property type="entry name" value="NAGidase"/>
    <property type="match status" value="1"/>
</dbReference>
<evidence type="ECO:0000256" key="5">
    <source>
        <dbReference type="ARBA" id="ARBA00052136"/>
    </source>
</evidence>
<dbReference type="SUPFAM" id="SSF51445">
    <property type="entry name" value="(Trans)glycosidases"/>
    <property type="match status" value="1"/>
</dbReference>
<dbReference type="Gene3D" id="1.20.58.240">
    <property type="entry name" value="STAT, domain 1"/>
    <property type="match status" value="1"/>
</dbReference>
<dbReference type="GO" id="GO:0102571">
    <property type="term" value="F:[protein]-3-O-(N-acetyl-D-glucosaminyl)-L-serine/L-threonine O-N-acetyl-alpha-D-glucosaminase activity"/>
    <property type="evidence" value="ECO:0007669"/>
    <property type="project" value="UniProtKB-EC"/>
</dbReference>
<dbReference type="InterPro" id="IPR051822">
    <property type="entry name" value="Glycosyl_Hydrolase_84"/>
</dbReference>